<comment type="caution">
    <text evidence="1">The sequence shown here is derived from an EMBL/GenBank/DDBJ whole genome shotgun (WGS) entry which is preliminary data.</text>
</comment>
<organism evidence="1 2">
    <name type="scientific">Elysia marginata</name>
    <dbReference type="NCBI Taxonomy" id="1093978"/>
    <lineage>
        <taxon>Eukaryota</taxon>
        <taxon>Metazoa</taxon>
        <taxon>Spiralia</taxon>
        <taxon>Lophotrochozoa</taxon>
        <taxon>Mollusca</taxon>
        <taxon>Gastropoda</taxon>
        <taxon>Heterobranchia</taxon>
        <taxon>Euthyneura</taxon>
        <taxon>Panpulmonata</taxon>
        <taxon>Sacoglossa</taxon>
        <taxon>Placobranchoidea</taxon>
        <taxon>Plakobranchidae</taxon>
        <taxon>Elysia</taxon>
    </lineage>
</organism>
<evidence type="ECO:0000313" key="2">
    <source>
        <dbReference type="Proteomes" id="UP000762676"/>
    </source>
</evidence>
<evidence type="ECO:0000313" key="1">
    <source>
        <dbReference type="EMBL" id="GFS27722.1"/>
    </source>
</evidence>
<dbReference type="AlphaFoldDB" id="A0AAV4JYB1"/>
<dbReference type="Proteomes" id="UP000762676">
    <property type="component" value="Unassembled WGS sequence"/>
</dbReference>
<reference evidence="1 2" key="1">
    <citation type="journal article" date="2021" name="Elife">
        <title>Chloroplast acquisition without the gene transfer in kleptoplastic sea slugs, Plakobranchus ocellatus.</title>
        <authorList>
            <person name="Maeda T."/>
            <person name="Takahashi S."/>
            <person name="Yoshida T."/>
            <person name="Shimamura S."/>
            <person name="Takaki Y."/>
            <person name="Nagai Y."/>
            <person name="Toyoda A."/>
            <person name="Suzuki Y."/>
            <person name="Arimoto A."/>
            <person name="Ishii H."/>
            <person name="Satoh N."/>
            <person name="Nishiyama T."/>
            <person name="Hasebe M."/>
            <person name="Maruyama T."/>
            <person name="Minagawa J."/>
            <person name="Obokata J."/>
            <person name="Shigenobu S."/>
        </authorList>
    </citation>
    <scope>NUCLEOTIDE SEQUENCE [LARGE SCALE GENOMIC DNA]</scope>
</reference>
<proteinExistence type="predicted"/>
<keyword evidence="2" id="KW-1185">Reference proteome</keyword>
<accession>A0AAV4JYB1</accession>
<dbReference type="EMBL" id="BMAT01010556">
    <property type="protein sequence ID" value="GFS27722.1"/>
    <property type="molecule type" value="Genomic_DNA"/>
</dbReference>
<gene>
    <name evidence="1" type="ORF">ElyMa_005297700</name>
</gene>
<sequence>MALSYKNRTTKDEVDQKITNAIRPYADLLTVVRKHQMQWYGHIIFSSALVKMIPQSSVQGKRSRGRPKKILEDSIIEWTGKHEDCNDSWKLVAESSLAPRGFQSAG</sequence>
<protein>
    <submittedName>
        <fullName evidence="1">Uncharacterized protein</fullName>
    </submittedName>
</protein>
<name>A0AAV4JYB1_9GAST</name>